<comment type="caution">
    <text evidence="13">The sequence shown here is derived from an EMBL/GenBank/DDBJ whole genome shotgun (WGS) entry which is preliminary data.</text>
</comment>
<dbReference type="Pfam" id="PF01202">
    <property type="entry name" value="SKI"/>
    <property type="match status" value="1"/>
</dbReference>
<keyword evidence="3 12" id="KW-0028">Amino-acid biosynthesis</keyword>
<dbReference type="HAMAP" id="MF_00109">
    <property type="entry name" value="Shikimate_kinase"/>
    <property type="match status" value="1"/>
</dbReference>
<dbReference type="InterPro" id="IPR023000">
    <property type="entry name" value="Shikimate_kinase_CS"/>
</dbReference>
<dbReference type="GO" id="GO:0000287">
    <property type="term" value="F:magnesium ion binding"/>
    <property type="evidence" value="ECO:0007669"/>
    <property type="project" value="UniProtKB-UniRule"/>
</dbReference>
<dbReference type="CDD" id="cd00464">
    <property type="entry name" value="SK"/>
    <property type="match status" value="1"/>
</dbReference>
<evidence type="ECO:0000256" key="11">
    <source>
        <dbReference type="ARBA" id="ARBA00048567"/>
    </source>
</evidence>
<keyword evidence="4 12" id="KW-0808">Transferase</keyword>
<dbReference type="GO" id="GO:0009423">
    <property type="term" value="P:chorismate biosynthetic process"/>
    <property type="evidence" value="ECO:0007669"/>
    <property type="project" value="UniProtKB-UniRule"/>
</dbReference>
<dbReference type="PANTHER" id="PTHR21087:SF21">
    <property type="entry name" value="SHIKIMATE KINASE 2"/>
    <property type="match status" value="1"/>
</dbReference>
<dbReference type="InterPro" id="IPR031322">
    <property type="entry name" value="Shikimate/glucono_kinase"/>
</dbReference>
<dbReference type="GO" id="GO:0004765">
    <property type="term" value="F:shikimate kinase activity"/>
    <property type="evidence" value="ECO:0007669"/>
    <property type="project" value="UniProtKB-UniRule"/>
</dbReference>
<dbReference type="GO" id="GO:0005524">
    <property type="term" value="F:ATP binding"/>
    <property type="evidence" value="ECO:0007669"/>
    <property type="project" value="UniProtKB-UniRule"/>
</dbReference>
<keyword evidence="14" id="KW-1185">Reference proteome</keyword>
<dbReference type="PRINTS" id="PR01100">
    <property type="entry name" value="SHIKIMTKNASE"/>
</dbReference>
<evidence type="ECO:0000313" key="13">
    <source>
        <dbReference type="EMBL" id="MBK4715808.1"/>
    </source>
</evidence>
<comment type="subunit">
    <text evidence="12">Monomer.</text>
</comment>
<proteinExistence type="inferred from homology"/>
<comment type="cofactor">
    <cofactor evidence="12">
        <name>Mg(2+)</name>
        <dbReference type="ChEBI" id="CHEBI:18420"/>
    </cofactor>
    <text evidence="12">Binds 1 Mg(2+) ion per subunit.</text>
</comment>
<dbReference type="InterPro" id="IPR000623">
    <property type="entry name" value="Shikimate_kinase/TSH1"/>
</dbReference>
<protein>
    <recommendedName>
        <fullName evidence="12">Shikimate kinase 2</fullName>
        <shortName evidence="12">SK 2</shortName>
        <ecNumber evidence="12">2.7.1.71</ecNumber>
    </recommendedName>
</protein>
<dbReference type="GO" id="GO:0005829">
    <property type="term" value="C:cytosol"/>
    <property type="evidence" value="ECO:0007669"/>
    <property type="project" value="TreeGrafter"/>
</dbReference>
<dbReference type="EC" id="2.7.1.71" evidence="12"/>
<evidence type="ECO:0000256" key="7">
    <source>
        <dbReference type="ARBA" id="ARBA00022777"/>
    </source>
</evidence>
<dbReference type="Proteomes" id="UP000659047">
    <property type="component" value="Unassembled WGS sequence"/>
</dbReference>
<dbReference type="NCBIfam" id="NF002988">
    <property type="entry name" value="PRK03731.1"/>
    <property type="match status" value="1"/>
</dbReference>
<keyword evidence="10 12" id="KW-0057">Aromatic amino acid biosynthesis</keyword>
<evidence type="ECO:0000256" key="12">
    <source>
        <dbReference type="HAMAP-Rule" id="MF_01269"/>
    </source>
</evidence>
<evidence type="ECO:0000256" key="3">
    <source>
        <dbReference type="ARBA" id="ARBA00022605"/>
    </source>
</evidence>
<dbReference type="GO" id="GO:0008652">
    <property type="term" value="P:amino acid biosynthetic process"/>
    <property type="evidence" value="ECO:0007669"/>
    <property type="project" value="UniProtKB-KW"/>
</dbReference>
<comment type="catalytic activity">
    <reaction evidence="11 12">
        <text>shikimate + ATP = 3-phosphoshikimate + ADP + H(+)</text>
        <dbReference type="Rhea" id="RHEA:13121"/>
        <dbReference type="ChEBI" id="CHEBI:15378"/>
        <dbReference type="ChEBI" id="CHEBI:30616"/>
        <dbReference type="ChEBI" id="CHEBI:36208"/>
        <dbReference type="ChEBI" id="CHEBI:145989"/>
        <dbReference type="ChEBI" id="CHEBI:456216"/>
        <dbReference type="EC" id="2.7.1.71"/>
    </reaction>
</comment>
<gene>
    <name evidence="12 13" type="primary">aroL</name>
    <name evidence="13" type="ORF">JJB97_10810</name>
</gene>
<keyword evidence="6 12" id="KW-0547">Nucleotide-binding</keyword>
<dbReference type="InterPro" id="IPR027417">
    <property type="entry name" value="P-loop_NTPase"/>
</dbReference>
<feature type="region of interest" description="LID domain" evidence="12">
    <location>
        <begin position="112"/>
        <end position="126"/>
    </location>
</feature>
<dbReference type="UniPathway" id="UPA00053">
    <property type="reaction ID" value="UER00088"/>
</dbReference>
<dbReference type="PANTHER" id="PTHR21087">
    <property type="entry name" value="SHIKIMATE KINASE"/>
    <property type="match status" value="1"/>
</dbReference>
<comment type="function">
    <text evidence="12">Catalyzes the specific phosphorylation of the 3-hydroxyl group of shikimic acid using ATP as a cosubstrate.</text>
</comment>
<name>A0A8K0V2H1_9ENTR</name>
<feature type="binding site" evidence="12">
    <location>
        <position position="58"/>
    </location>
    <ligand>
        <name>substrate</name>
    </ligand>
</feature>
<evidence type="ECO:0000256" key="5">
    <source>
        <dbReference type="ARBA" id="ARBA00022723"/>
    </source>
</evidence>
<dbReference type="AlphaFoldDB" id="A0A8K0V2H1"/>
<comment type="pathway">
    <text evidence="1 12">Metabolic intermediate biosynthesis; chorismate biosynthesis; chorismate from D-erythrose 4-phosphate and phosphoenolpyruvate: step 5/7.</text>
</comment>
<evidence type="ECO:0000256" key="10">
    <source>
        <dbReference type="ARBA" id="ARBA00023141"/>
    </source>
</evidence>
<comment type="similarity">
    <text evidence="12">Belongs to the shikimate kinase family. AroL subfamily.</text>
</comment>
<comment type="subcellular location">
    <subcellularLocation>
        <location evidence="12">Cytoplasm</location>
    </subcellularLocation>
</comment>
<organism evidence="13 14">
    <name type="scientific">Tenebrionibacter intestinalis</name>
    <dbReference type="NCBI Taxonomy" id="2799638"/>
    <lineage>
        <taxon>Bacteria</taxon>
        <taxon>Pseudomonadati</taxon>
        <taxon>Pseudomonadota</taxon>
        <taxon>Gammaproteobacteria</taxon>
        <taxon>Enterobacterales</taxon>
        <taxon>Enterobacteriaceae</taxon>
        <taxon>Tenebrionibacter/Tenebrionicola group</taxon>
        <taxon>Tenebrionibacter</taxon>
    </lineage>
</organism>
<keyword evidence="5 12" id="KW-0479">Metal-binding</keyword>
<dbReference type="RefSeq" id="WP_238714027.1">
    <property type="nucleotide sequence ID" value="NZ_JAEPBH010000025.1"/>
</dbReference>
<evidence type="ECO:0000256" key="9">
    <source>
        <dbReference type="ARBA" id="ARBA00022842"/>
    </source>
</evidence>
<dbReference type="Gene3D" id="3.40.50.300">
    <property type="entry name" value="P-loop containing nucleotide triphosphate hydrolases"/>
    <property type="match status" value="1"/>
</dbReference>
<keyword evidence="2 12" id="KW-0963">Cytoplasm</keyword>
<keyword evidence="8 12" id="KW-0067">ATP-binding</keyword>
<dbReference type="GO" id="GO:0009073">
    <property type="term" value="P:aromatic amino acid family biosynthetic process"/>
    <property type="evidence" value="ECO:0007669"/>
    <property type="project" value="UniProtKB-KW"/>
</dbReference>
<dbReference type="HAMAP" id="MF_01269">
    <property type="entry name" value="Shikimate_kinase_2"/>
    <property type="match status" value="1"/>
</dbReference>
<feature type="binding site" evidence="12">
    <location>
        <position position="34"/>
    </location>
    <ligand>
        <name>substrate</name>
    </ligand>
</feature>
<evidence type="ECO:0000256" key="6">
    <source>
        <dbReference type="ARBA" id="ARBA00022741"/>
    </source>
</evidence>
<evidence type="ECO:0000256" key="1">
    <source>
        <dbReference type="ARBA" id="ARBA00004842"/>
    </source>
</evidence>
<dbReference type="PROSITE" id="PS01128">
    <property type="entry name" value="SHIKIMATE_KINASE"/>
    <property type="match status" value="1"/>
</dbReference>
<dbReference type="EMBL" id="JAEPBH010000025">
    <property type="protein sequence ID" value="MBK4715808.1"/>
    <property type="molecule type" value="Genomic_DNA"/>
</dbReference>
<keyword evidence="9 12" id="KW-0460">Magnesium</keyword>
<feature type="binding site" evidence="12">
    <location>
        <position position="16"/>
    </location>
    <ligand>
        <name>Mg(2+)</name>
        <dbReference type="ChEBI" id="CHEBI:18420"/>
    </ligand>
</feature>
<evidence type="ECO:0000313" key="14">
    <source>
        <dbReference type="Proteomes" id="UP000659047"/>
    </source>
</evidence>
<keyword evidence="7 12" id="KW-0418">Kinase</keyword>
<feature type="binding site" evidence="12">
    <location>
        <position position="120"/>
    </location>
    <ligand>
        <name>ATP</name>
        <dbReference type="ChEBI" id="CHEBI:30616"/>
    </ligand>
</feature>
<dbReference type="SUPFAM" id="SSF52540">
    <property type="entry name" value="P-loop containing nucleoside triphosphate hydrolases"/>
    <property type="match status" value="1"/>
</dbReference>
<accession>A0A8K0V2H1</accession>
<comment type="caution">
    <text evidence="12">Lacks conserved residue(s) required for the propagation of feature annotation.</text>
</comment>
<feature type="binding site" evidence="12">
    <location>
        <begin position="12"/>
        <end position="17"/>
    </location>
    <ligand>
        <name>ATP</name>
        <dbReference type="ChEBI" id="CHEBI:30616"/>
    </ligand>
</feature>
<comment type="domain">
    <text evidence="12">The LID domain closes over the active site upon ATP binding.</text>
</comment>
<sequence>MTQPLFLVGARGCGKTTTGKALSAALGLHFIDTDHWLQREARMTVAQIVEQEGWEGFRARESQALQAVAADSTLVATGGGMVLAQQNRCFMRERGTVIYLCAPAQVLAQRLEASPEAGLRPTLTGRGTVDEVAQILAERDAIYRETAHHIVDASLPPALIVEHVTRALAQGSAQPLCAS</sequence>
<dbReference type="InterPro" id="IPR027544">
    <property type="entry name" value="Shikimate_kinase_2"/>
</dbReference>
<reference evidence="13" key="1">
    <citation type="submission" date="2021-01" db="EMBL/GenBank/DDBJ databases">
        <title>Intestinitalea alba gen. nov., sp. nov., a novel genus of the family Enterobacteriaceae, isolated from the gut of the plastic-eating mealworm Tenebrio molitor L.</title>
        <authorList>
            <person name="Yang Y."/>
        </authorList>
    </citation>
    <scope>NUCLEOTIDE SEQUENCE</scope>
    <source>
        <strain evidence="13">BIT-L3</strain>
    </source>
</reference>
<evidence type="ECO:0000256" key="8">
    <source>
        <dbReference type="ARBA" id="ARBA00022840"/>
    </source>
</evidence>
<feature type="binding site" evidence="12">
    <location>
        <position position="79"/>
    </location>
    <ligand>
        <name>substrate</name>
    </ligand>
</feature>
<evidence type="ECO:0000256" key="4">
    <source>
        <dbReference type="ARBA" id="ARBA00022679"/>
    </source>
</evidence>
<feature type="binding site" evidence="12">
    <location>
        <position position="32"/>
    </location>
    <ligand>
        <name>Mg(2+)</name>
        <dbReference type="ChEBI" id="CHEBI:18420"/>
    </ligand>
</feature>
<feature type="binding site" evidence="12">
    <location>
        <position position="139"/>
    </location>
    <ligand>
        <name>substrate</name>
    </ligand>
</feature>
<evidence type="ECO:0000256" key="2">
    <source>
        <dbReference type="ARBA" id="ARBA00022490"/>
    </source>
</evidence>